<dbReference type="AlphaFoldDB" id="A0ABD0UEX3"/>
<accession>A0ABD0UEX3</accession>
<proteinExistence type="predicted"/>
<dbReference type="EMBL" id="JANQDX010000017">
    <property type="protein sequence ID" value="KAL0908906.1"/>
    <property type="molecule type" value="Genomic_DNA"/>
</dbReference>
<evidence type="ECO:0000313" key="1">
    <source>
        <dbReference type="EMBL" id="KAL0908906.1"/>
    </source>
</evidence>
<organism evidence="1 2">
    <name type="scientific">Dendrobium thyrsiflorum</name>
    <name type="common">Pinecone-like raceme dendrobium</name>
    <name type="synonym">Orchid</name>
    <dbReference type="NCBI Taxonomy" id="117978"/>
    <lineage>
        <taxon>Eukaryota</taxon>
        <taxon>Viridiplantae</taxon>
        <taxon>Streptophyta</taxon>
        <taxon>Embryophyta</taxon>
        <taxon>Tracheophyta</taxon>
        <taxon>Spermatophyta</taxon>
        <taxon>Magnoliopsida</taxon>
        <taxon>Liliopsida</taxon>
        <taxon>Asparagales</taxon>
        <taxon>Orchidaceae</taxon>
        <taxon>Epidendroideae</taxon>
        <taxon>Malaxideae</taxon>
        <taxon>Dendrobiinae</taxon>
        <taxon>Dendrobium</taxon>
    </lineage>
</organism>
<dbReference type="Proteomes" id="UP001552299">
    <property type="component" value="Unassembled WGS sequence"/>
</dbReference>
<name>A0ABD0UEX3_DENTH</name>
<evidence type="ECO:0000313" key="2">
    <source>
        <dbReference type="Proteomes" id="UP001552299"/>
    </source>
</evidence>
<keyword evidence="2" id="KW-1185">Reference proteome</keyword>
<sequence length="93" mass="9969">MGLTCGCLAAVSRSKSREGNGRRGVGDVRKSTEAYWRIKASVVGLSGGGSGRSRLGVALDSAWSRAGGRRLAEVEVGRQLGLQIRRIWREGRL</sequence>
<comment type="caution">
    <text evidence="1">The sequence shown here is derived from an EMBL/GenBank/DDBJ whole genome shotgun (WGS) entry which is preliminary data.</text>
</comment>
<reference evidence="1 2" key="1">
    <citation type="journal article" date="2024" name="Plant Biotechnol. J.">
        <title>Dendrobium thyrsiflorum genome and its molecular insights into genes involved in important horticultural traits.</title>
        <authorList>
            <person name="Chen B."/>
            <person name="Wang J.Y."/>
            <person name="Zheng P.J."/>
            <person name="Li K.L."/>
            <person name="Liang Y.M."/>
            <person name="Chen X.F."/>
            <person name="Zhang C."/>
            <person name="Zhao X."/>
            <person name="He X."/>
            <person name="Zhang G.Q."/>
            <person name="Liu Z.J."/>
            <person name="Xu Q."/>
        </authorList>
    </citation>
    <scope>NUCLEOTIDE SEQUENCE [LARGE SCALE GENOMIC DNA]</scope>
    <source>
        <strain evidence="1">GZMU011</strain>
    </source>
</reference>
<gene>
    <name evidence="1" type="ORF">M5K25_023419</name>
</gene>
<protein>
    <submittedName>
        <fullName evidence="1">Uncharacterized protein</fullName>
    </submittedName>
</protein>